<name>A0AAV2PPR2_MEGNR</name>
<keyword evidence="2" id="KW-1185">Reference proteome</keyword>
<organism evidence="1 2">
    <name type="scientific">Meganyctiphanes norvegica</name>
    <name type="common">Northern krill</name>
    <name type="synonym">Thysanopoda norvegica</name>
    <dbReference type="NCBI Taxonomy" id="48144"/>
    <lineage>
        <taxon>Eukaryota</taxon>
        <taxon>Metazoa</taxon>
        <taxon>Ecdysozoa</taxon>
        <taxon>Arthropoda</taxon>
        <taxon>Crustacea</taxon>
        <taxon>Multicrustacea</taxon>
        <taxon>Malacostraca</taxon>
        <taxon>Eumalacostraca</taxon>
        <taxon>Eucarida</taxon>
        <taxon>Euphausiacea</taxon>
        <taxon>Euphausiidae</taxon>
        <taxon>Meganyctiphanes</taxon>
    </lineage>
</organism>
<reference evidence="1 2" key="1">
    <citation type="submission" date="2024-05" db="EMBL/GenBank/DDBJ databases">
        <authorList>
            <person name="Wallberg A."/>
        </authorList>
    </citation>
    <scope>NUCLEOTIDE SEQUENCE [LARGE SCALE GENOMIC DNA]</scope>
</reference>
<protein>
    <submittedName>
        <fullName evidence="1">Uncharacterized protein</fullName>
    </submittedName>
</protein>
<comment type="caution">
    <text evidence="1">The sequence shown here is derived from an EMBL/GenBank/DDBJ whole genome shotgun (WGS) entry which is preliminary data.</text>
</comment>
<feature type="non-terminal residue" evidence="1">
    <location>
        <position position="1"/>
    </location>
</feature>
<dbReference type="EMBL" id="CAXKWB010000682">
    <property type="protein sequence ID" value="CAL4061797.1"/>
    <property type="molecule type" value="Genomic_DNA"/>
</dbReference>
<evidence type="ECO:0000313" key="2">
    <source>
        <dbReference type="Proteomes" id="UP001497623"/>
    </source>
</evidence>
<accession>A0AAV2PPR2</accession>
<evidence type="ECO:0000313" key="1">
    <source>
        <dbReference type="EMBL" id="CAL4061797.1"/>
    </source>
</evidence>
<gene>
    <name evidence="1" type="ORF">MNOR_LOCUS2283</name>
</gene>
<proteinExistence type="predicted"/>
<dbReference type="AlphaFoldDB" id="A0AAV2PPR2"/>
<sequence length="335" mass="37793">SESIDLGLTNIFNAGKSRGTQKEDSSRISLLPIPSKIKLGKFKKPAVLPKPMHIGEKKKNKNHSHFLFQNEKKNSLQMRNEDLNAHGCRTNSPDLSQNEIQCYEEEHVYNDCSCGRCNNCAKANHLDVLNNMEVKHSYIYGENDIQSNNMQNHLNIIVSEFKEGRQRSLSAHTKTEGSTNSEVDISNQRRNLQVFNIRPRASSYSPPRRSQVARKPLSSHCFRINQNKDTTMLGQHTCTFQCENGTFDPNTTHICCCRSSLPALANSCPSSPWMARTAAGGQHFLDDIGIREAILPPSPTPSSKSIRKRMSSGRDLMRKMYTNMKEKKNTPVNVT</sequence>
<dbReference type="Proteomes" id="UP001497623">
    <property type="component" value="Unassembled WGS sequence"/>
</dbReference>